<evidence type="ECO:0000259" key="12">
    <source>
        <dbReference type="PROSITE" id="PS50109"/>
    </source>
</evidence>
<evidence type="ECO:0000256" key="7">
    <source>
        <dbReference type="ARBA" id="ARBA00022777"/>
    </source>
</evidence>
<dbReference type="InterPro" id="IPR036097">
    <property type="entry name" value="HisK_dim/P_sf"/>
</dbReference>
<dbReference type="SUPFAM" id="SSF55874">
    <property type="entry name" value="ATPase domain of HSP90 chaperone/DNA topoisomerase II/histidine kinase"/>
    <property type="match status" value="1"/>
</dbReference>
<dbReference type="Pfam" id="PF02518">
    <property type="entry name" value="HATPase_c"/>
    <property type="match status" value="1"/>
</dbReference>
<dbReference type="SUPFAM" id="SSF47384">
    <property type="entry name" value="Homodimeric domain of signal transducing histidine kinase"/>
    <property type="match status" value="1"/>
</dbReference>
<keyword evidence="11" id="KW-0472">Membrane</keyword>
<feature type="transmembrane region" description="Helical" evidence="11">
    <location>
        <begin position="322"/>
        <end position="339"/>
    </location>
</feature>
<feature type="transmembrane region" description="Helical" evidence="11">
    <location>
        <begin position="268"/>
        <end position="287"/>
    </location>
</feature>
<feature type="transmembrane region" description="Helical" evidence="11">
    <location>
        <begin position="236"/>
        <end position="256"/>
    </location>
</feature>
<dbReference type="CDD" id="cd00075">
    <property type="entry name" value="HATPase"/>
    <property type="match status" value="1"/>
</dbReference>
<dbReference type="GO" id="GO:0005524">
    <property type="term" value="F:ATP binding"/>
    <property type="evidence" value="ECO:0007669"/>
    <property type="project" value="UniProtKB-KW"/>
</dbReference>
<dbReference type="InterPro" id="IPR008979">
    <property type="entry name" value="Galactose-bd-like_sf"/>
</dbReference>
<evidence type="ECO:0000313" key="13">
    <source>
        <dbReference type="EMBL" id="MCU6797159.1"/>
    </source>
</evidence>
<organism evidence="13 14">
    <name type="scientific">Paenibacillus baimaensis</name>
    <dbReference type="NCBI Taxonomy" id="2982185"/>
    <lineage>
        <taxon>Bacteria</taxon>
        <taxon>Bacillati</taxon>
        <taxon>Bacillota</taxon>
        <taxon>Bacilli</taxon>
        <taxon>Bacillales</taxon>
        <taxon>Paenibacillaceae</taxon>
        <taxon>Paenibacillus</taxon>
    </lineage>
</organism>
<keyword evidence="14" id="KW-1185">Reference proteome</keyword>
<dbReference type="Pfam" id="PF00512">
    <property type="entry name" value="HisKA"/>
    <property type="match status" value="1"/>
</dbReference>
<dbReference type="PRINTS" id="PR00344">
    <property type="entry name" value="BCTRLSENSOR"/>
</dbReference>
<evidence type="ECO:0000256" key="5">
    <source>
        <dbReference type="ARBA" id="ARBA00022679"/>
    </source>
</evidence>
<dbReference type="SMART" id="SM00387">
    <property type="entry name" value="HATPase_c"/>
    <property type="match status" value="1"/>
</dbReference>
<keyword evidence="11" id="KW-0812">Transmembrane</keyword>
<keyword evidence="9" id="KW-0902">Two-component regulatory system</keyword>
<dbReference type="SMART" id="SM00388">
    <property type="entry name" value="HisKA"/>
    <property type="match status" value="1"/>
</dbReference>
<feature type="transmembrane region" description="Helical" evidence="11">
    <location>
        <begin position="199"/>
        <end position="216"/>
    </location>
</feature>
<feature type="transmembrane region" description="Helical" evidence="11">
    <location>
        <begin position="168"/>
        <end position="192"/>
    </location>
</feature>
<dbReference type="Proteomes" id="UP001652445">
    <property type="component" value="Unassembled WGS sequence"/>
</dbReference>
<keyword evidence="11" id="KW-1133">Transmembrane helix</keyword>
<dbReference type="Gene3D" id="3.30.565.10">
    <property type="entry name" value="Histidine kinase-like ATPase, C-terminal domain"/>
    <property type="match status" value="1"/>
</dbReference>
<keyword evidence="10" id="KW-0175">Coiled coil</keyword>
<dbReference type="PROSITE" id="PS50109">
    <property type="entry name" value="HIS_KIN"/>
    <property type="match status" value="1"/>
</dbReference>
<dbReference type="EC" id="2.7.13.3" evidence="3"/>
<dbReference type="Gene3D" id="2.60.120.260">
    <property type="entry name" value="Galactose-binding domain-like"/>
    <property type="match status" value="1"/>
</dbReference>
<dbReference type="InterPro" id="IPR005467">
    <property type="entry name" value="His_kinase_dom"/>
</dbReference>
<keyword evidence="5" id="KW-0808">Transferase</keyword>
<comment type="catalytic activity">
    <reaction evidence="1">
        <text>ATP + protein L-histidine = ADP + protein N-phospho-L-histidine.</text>
        <dbReference type="EC" id="2.7.13.3"/>
    </reaction>
</comment>
<dbReference type="Pfam" id="PF07695">
    <property type="entry name" value="7TMR-DISM_7TM"/>
    <property type="match status" value="1"/>
</dbReference>
<evidence type="ECO:0000256" key="6">
    <source>
        <dbReference type="ARBA" id="ARBA00022741"/>
    </source>
</evidence>
<evidence type="ECO:0000256" key="1">
    <source>
        <dbReference type="ARBA" id="ARBA00000085"/>
    </source>
</evidence>
<feature type="coiled-coil region" evidence="10">
    <location>
        <begin position="402"/>
        <end position="429"/>
    </location>
</feature>
<dbReference type="InterPro" id="IPR003661">
    <property type="entry name" value="HisK_dim/P_dom"/>
</dbReference>
<evidence type="ECO:0000256" key="3">
    <source>
        <dbReference type="ARBA" id="ARBA00012438"/>
    </source>
</evidence>
<dbReference type="InterPro" id="IPR036890">
    <property type="entry name" value="HATPase_C_sf"/>
</dbReference>
<dbReference type="Gene3D" id="1.10.287.130">
    <property type="match status" value="1"/>
</dbReference>
<gene>
    <name evidence="13" type="ORF">OB236_34020</name>
</gene>
<dbReference type="InterPro" id="IPR003594">
    <property type="entry name" value="HATPase_dom"/>
</dbReference>
<keyword evidence="7" id="KW-0418">Kinase</keyword>
<dbReference type="RefSeq" id="WP_262687976.1">
    <property type="nucleotide sequence ID" value="NZ_JAOQIO010000113.1"/>
</dbReference>
<evidence type="ECO:0000256" key="9">
    <source>
        <dbReference type="ARBA" id="ARBA00023012"/>
    </source>
</evidence>
<comment type="caution">
    <text evidence="13">The sequence shown here is derived from an EMBL/GenBank/DDBJ whole genome shotgun (WGS) entry which is preliminary data.</text>
</comment>
<evidence type="ECO:0000256" key="11">
    <source>
        <dbReference type="SAM" id="Phobius"/>
    </source>
</evidence>
<protein>
    <recommendedName>
        <fullName evidence="3">histidine kinase</fullName>
        <ecNumber evidence="3">2.7.13.3</ecNumber>
    </recommendedName>
</protein>
<dbReference type="PANTHER" id="PTHR45453:SF1">
    <property type="entry name" value="PHOSPHATE REGULON SENSOR PROTEIN PHOR"/>
    <property type="match status" value="1"/>
</dbReference>
<feature type="domain" description="Histidine kinase" evidence="12">
    <location>
        <begin position="429"/>
        <end position="653"/>
    </location>
</feature>
<dbReference type="CDD" id="cd00082">
    <property type="entry name" value="HisKA"/>
    <property type="match status" value="1"/>
</dbReference>
<accession>A0ABT2UR90</accession>
<feature type="transmembrane region" description="Helical" evidence="11">
    <location>
        <begin position="345"/>
        <end position="366"/>
    </location>
</feature>
<keyword evidence="6" id="KW-0547">Nucleotide-binding</keyword>
<dbReference type="InterPro" id="IPR050351">
    <property type="entry name" value="BphY/WalK/GraS-like"/>
</dbReference>
<evidence type="ECO:0000256" key="2">
    <source>
        <dbReference type="ARBA" id="ARBA00004370"/>
    </source>
</evidence>
<keyword evidence="8 13" id="KW-0067">ATP-binding</keyword>
<dbReference type="PANTHER" id="PTHR45453">
    <property type="entry name" value="PHOSPHATE REGULON SENSOR PROTEIN PHOR"/>
    <property type="match status" value="1"/>
</dbReference>
<name>A0ABT2UR90_9BACL</name>
<feature type="transmembrane region" description="Helical" evidence="11">
    <location>
        <begin position="293"/>
        <end position="310"/>
    </location>
</feature>
<dbReference type="InterPro" id="IPR004358">
    <property type="entry name" value="Sig_transdc_His_kin-like_C"/>
</dbReference>
<evidence type="ECO:0000256" key="10">
    <source>
        <dbReference type="SAM" id="Coils"/>
    </source>
</evidence>
<dbReference type="EMBL" id="JAOQIO010000113">
    <property type="protein sequence ID" value="MCU6797159.1"/>
    <property type="molecule type" value="Genomic_DNA"/>
</dbReference>
<sequence length="666" mass="75215">MREWSFGNNGIATLNGQWEFYWDQLLNPNQIAALQDQERPRHWIDLPQAWNGQEVDGERISGMGVATFHLEVQLNPSSRVLAVELPMIRTAYRMWINGQFVAYGGRVGLDRDTSTPVNYPQLVLFPQAGADKLDIVIQVSNFDHRYGGIESELMLGEARQMVAFHDRLMGLDMLLVGSLLLMGFYNLGLFLIRMKEKSPLYLGLFCLLVGIHTMLVGEGAMFKLFPRLDWVTSMRLEYVCFYLSTAVALVFCYSLYRKETSRAIVQFTLYSCALFTAATLLAPPYVFTSMVMVYQWLNAAVCVCLIITLIRAFAAKREGARLILSGVIIYMIMAAIDAAEYDQWIGFGGISPVGLFCVIFMASFVISMKSVQAFASVETLSRELRDLNMRLEYRIKERTAELEQSNLTLARTNEDLARLETSRRHLLSNISHDLGTPMTLIQGYVEALIDRVVVGTEQQDKYLKLILSRILGLNRLITDLFQLSKLEARQIDFYMQELTIAQVITYFSERYVVEVHNAGLQFEFRSTSTNAPELPSRVLMIDVNRMDQVFTNLVHNAIKHTSTGGLIQMLLQENEHDLMLKIQDTGSGIEQDDLPYVFDRFYKKDKSRNSAAGGSGLGLAIAKEIVEFHGGSIWAESLPGQGAQICLMLPLREVDPASALSPDETY</sequence>
<dbReference type="InterPro" id="IPR011623">
    <property type="entry name" value="7TMR_DISM_rcpt_extracell_dom1"/>
</dbReference>
<keyword evidence="4" id="KW-0597">Phosphoprotein</keyword>
<evidence type="ECO:0000313" key="14">
    <source>
        <dbReference type="Proteomes" id="UP001652445"/>
    </source>
</evidence>
<evidence type="ECO:0000256" key="8">
    <source>
        <dbReference type="ARBA" id="ARBA00022840"/>
    </source>
</evidence>
<comment type="subcellular location">
    <subcellularLocation>
        <location evidence="2">Membrane</location>
    </subcellularLocation>
</comment>
<evidence type="ECO:0000256" key="4">
    <source>
        <dbReference type="ARBA" id="ARBA00022553"/>
    </source>
</evidence>
<dbReference type="SUPFAM" id="SSF49785">
    <property type="entry name" value="Galactose-binding domain-like"/>
    <property type="match status" value="1"/>
</dbReference>
<reference evidence="13 14" key="1">
    <citation type="submission" date="2022-09" db="EMBL/GenBank/DDBJ databases">
        <authorList>
            <person name="Han X.L."/>
            <person name="Wang Q."/>
            <person name="Lu T."/>
        </authorList>
    </citation>
    <scope>NUCLEOTIDE SEQUENCE [LARGE SCALE GENOMIC DNA]</scope>
    <source>
        <strain evidence="13 14">WQ 127069</strain>
    </source>
</reference>
<proteinExistence type="predicted"/>